<keyword evidence="1" id="KW-0479">Metal-binding</keyword>
<dbReference type="EMBL" id="JBHTJF010000039">
    <property type="protein sequence ID" value="MFD0944430.1"/>
    <property type="molecule type" value="Genomic_DNA"/>
</dbReference>
<evidence type="ECO:0000256" key="3">
    <source>
        <dbReference type="ARBA" id="ARBA00023118"/>
    </source>
</evidence>
<protein>
    <submittedName>
        <fullName evidence="5">CRISPR-associated endonuclease Cas3</fullName>
    </submittedName>
</protein>
<keyword evidence="5" id="KW-0255">Endonuclease</keyword>
<reference evidence="6" key="1">
    <citation type="journal article" date="2019" name="Int. J. Syst. Evol. Microbiol.">
        <title>The Global Catalogue of Microorganisms (GCM) 10K type strain sequencing project: providing services to taxonomists for standard genome sequencing and annotation.</title>
        <authorList>
            <consortium name="The Broad Institute Genomics Platform"/>
            <consortium name="The Broad Institute Genome Sequencing Center for Infectious Disease"/>
            <person name="Wu L."/>
            <person name="Ma J."/>
        </authorList>
    </citation>
    <scope>NUCLEOTIDE SEQUENCE [LARGE SCALE GENOMIC DNA]</scope>
    <source>
        <strain evidence="6">CCUG 63563</strain>
    </source>
</reference>
<comment type="caution">
    <text evidence="5">The sequence shown here is derived from an EMBL/GenBank/DDBJ whole genome shotgun (WGS) entry which is preliminary data.</text>
</comment>
<keyword evidence="2" id="KW-0378">Hydrolase</keyword>
<keyword evidence="6" id="KW-1185">Reference proteome</keyword>
<dbReference type="SUPFAM" id="SSF109604">
    <property type="entry name" value="HD-domain/PDEase-like"/>
    <property type="match status" value="1"/>
</dbReference>
<dbReference type="Gene3D" id="1.10.3210.30">
    <property type="match status" value="1"/>
</dbReference>
<sequence length="298" mass="34281">MYIARMNHKTGQTQSLEEHLQYVGTQAKRYAAFFDTTSFTEIAARLHDIGKMSDAFQQYIQNPNGKRGSVQHALPGASLVFQTRNQQSRQYLMTMLLANVIAGHHRGLYNQTVTFLQLLNANVDALHNIAKEEVQHIIQTFDQTIPSWMLEMMERWEKDYLMLLMESNFESMNVSPSEKVYLETFTRMALSAVVDADWSDAARFQKNELQEENESIPPSFKDFQVRYHTHLSSLRTPTERSEMLSRLQQQCEEKGKERNPSVELVLPTGERVIIVMGAVCVMKPRVSGTLYKYISCIA</sequence>
<dbReference type="NCBIfam" id="TIGR01596">
    <property type="entry name" value="cas3_HD"/>
    <property type="match status" value="1"/>
</dbReference>
<keyword evidence="5" id="KW-0540">Nuclease</keyword>
<evidence type="ECO:0000313" key="5">
    <source>
        <dbReference type="EMBL" id="MFD0944430.1"/>
    </source>
</evidence>
<dbReference type="InterPro" id="IPR038257">
    <property type="entry name" value="CRISPR-assoc_Cas3_HD_sf"/>
</dbReference>
<dbReference type="Pfam" id="PF18019">
    <property type="entry name" value="Cas3_HD"/>
    <property type="match status" value="1"/>
</dbReference>
<dbReference type="PROSITE" id="PS51643">
    <property type="entry name" value="HD_CAS3"/>
    <property type="match status" value="1"/>
</dbReference>
<dbReference type="GO" id="GO:0004519">
    <property type="term" value="F:endonuclease activity"/>
    <property type="evidence" value="ECO:0007669"/>
    <property type="project" value="UniProtKB-KW"/>
</dbReference>
<dbReference type="InterPro" id="IPR006483">
    <property type="entry name" value="CRISPR-assoc_Cas3_HD"/>
</dbReference>
<proteinExistence type="predicted"/>
<dbReference type="RefSeq" id="WP_381013818.1">
    <property type="nucleotide sequence ID" value="NZ_JBHTJF010000039.1"/>
</dbReference>
<evidence type="ECO:0000256" key="2">
    <source>
        <dbReference type="ARBA" id="ARBA00022801"/>
    </source>
</evidence>
<feature type="domain" description="HD Cas3-type" evidence="4">
    <location>
        <begin position="9"/>
        <end position="199"/>
    </location>
</feature>
<organism evidence="5 6">
    <name type="scientific">Savagea faecisuis</name>
    <dbReference type="NCBI Taxonomy" id="1274803"/>
    <lineage>
        <taxon>Bacteria</taxon>
        <taxon>Bacillati</taxon>
        <taxon>Bacillota</taxon>
        <taxon>Bacilli</taxon>
        <taxon>Bacillales</taxon>
        <taxon>Caryophanaceae</taxon>
        <taxon>Savagea</taxon>
    </lineage>
</organism>
<dbReference type="CDD" id="cd09641">
    <property type="entry name" value="Cas3''_I"/>
    <property type="match status" value="1"/>
</dbReference>
<accession>A0ABW3H274</accession>
<evidence type="ECO:0000256" key="1">
    <source>
        <dbReference type="ARBA" id="ARBA00022723"/>
    </source>
</evidence>
<name>A0ABW3H274_9BACL</name>
<evidence type="ECO:0000259" key="4">
    <source>
        <dbReference type="PROSITE" id="PS51643"/>
    </source>
</evidence>
<gene>
    <name evidence="5" type="ORF">ACFQ0V_11815</name>
</gene>
<keyword evidence="3" id="KW-0051">Antiviral defense</keyword>
<dbReference type="Proteomes" id="UP001596976">
    <property type="component" value="Unassembled WGS sequence"/>
</dbReference>
<evidence type="ECO:0000313" key="6">
    <source>
        <dbReference type="Proteomes" id="UP001596976"/>
    </source>
</evidence>